<name>A0ABY4HU93_CHIFI</name>
<organism evidence="1 2">
    <name type="scientific">Chitinophaga filiformis</name>
    <name type="common">Myxococcus filiformis</name>
    <name type="synonym">Flexibacter filiformis</name>
    <dbReference type="NCBI Taxonomy" id="104663"/>
    <lineage>
        <taxon>Bacteria</taxon>
        <taxon>Pseudomonadati</taxon>
        <taxon>Bacteroidota</taxon>
        <taxon>Chitinophagia</taxon>
        <taxon>Chitinophagales</taxon>
        <taxon>Chitinophagaceae</taxon>
        <taxon>Chitinophaga</taxon>
    </lineage>
</organism>
<protein>
    <submittedName>
        <fullName evidence="1">Uncharacterized protein</fullName>
    </submittedName>
</protein>
<sequence length="69" mass="7734">MLTLLSGKATEISRLFICRHVRAWSSRIAGYQFIDKSGTANNSLYEKRFFILVGLYRDVTTTVAGAGFN</sequence>
<evidence type="ECO:0000313" key="1">
    <source>
        <dbReference type="EMBL" id="UPK67353.1"/>
    </source>
</evidence>
<proteinExistence type="predicted"/>
<dbReference type="Proteomes" id="UP000830198">
    <property type="component" value="Chromosome"/>
</dbReference>
<dbReference type="RefSeq" id="WP_247809677.1">
    <property type="nucleotide sequence ID" value="NZ_CP095855.1"/>
</dbReference>
<evidence type="ECO:0000313" key="2">
    <source>
        <dbReference type="Proteomes" id="UP000830198"/>
    </source>
</evidence>
<reference evidence="1 2" key="1">
    <citation type="submission" date="2022-04" db="EMBL/GenBank/DDBJ databases">
        <title>The arsenic-methylating capacity of Chitinophaga filiformis YT5 during chitin decomposition.</title>
        <authorList>
            <person name="Chen G."/>
            <person name="Liang Y."/>
        </authorList>
    </citation>
    <scope>NUCLEOTIDE SEQUENCE [LARGE SCALE GENOMIC DNA]</scope>
    <source>
        <strain evidence="1 2">YT5</strain>
    </source>
</reference>
<keyword evidence="2" id="KW-1185">Reference proteome</keyword>
<dbReference type="EMBL" id="CP095855">
    <property type="protein sequence ID" value="UPK67353.1"/>
    <property type="molecule type" value="Genomic_DNA"/>
</dbReference>
<accession>A0ABY4HU93</accession>
<gene>
    <name evidence="1" type="ORF">MYF79_20645</name>
</gene>